<feature type="transmembrane region" description="Helical" evidence="1">
    <location>
        <begin position="46"/>
        <end position="68"/>
    </location>
</feature>
<dbReference type="AlphaFoldDB" id="A0A369BDV2"/>
<evidence type="ECO:0000313" key="3">
    <source>
        <dbReference type="Proteomes" id="UP000253090"/>
    </source>
</evidence>
<evidence type="ECO:0000313" key="2">
    <source>
        <dbReference type="EMBL" id="RCX19739.1"/>
    </source>
</evidence>
<dbReference type="Proteomes" id="UP000253090">
    <property type="component" value="Unassembled WGS sequence"/>
</dbReference>
<name>A0A369BDV2_9BACL</name>
<gene>
    <name evidence="2" type="ORF">DFP94_104193</name>
</gene>
<feature type="transmembrane region" description="Helical" evidence="1">
    <location>
        <begin position="16"/>
        <end position="34"/>
    </location>
</feature>
<dbReference type="Pfam" id="PF07099">
    <property type="entry name" value="DUF1361"/>
    <property type="match status" value="1"/>
</dbReference>
<keyword evidence="1" id="KW-1133">Transmembrane helix</keyword>
<sequence length="265" mass="30167">MQQQQQLRQLGYPAKLFLYAVMFIGTVIGMKYVVEIRLPDGGRPPYLFLVWNTFLAWIPAGLAIGLDLISLMSSRLLKGILFLSVGLVWFFFYPNAAYLVTDLLHPFARYPISSQGRFWSDMLFWDHLYTVLFVALLGLALGSVSLASVHRLVRNALGSVAGWIFAFAVLAFSSFGVYLGRFIRFNSWDILRHPFQLLKDIAVYFTNMDNLSHAIQFCKWMFLITCFCYVLLYLFGAMRGNPASIQKEKEHGETSAFPARKPGSI</sequence>
<dbReference type="RefSeq" id="WP_245954805.1">
    <property type="nucleotide sequence ID" value="NZ_QPJW01000004.1"/>
</dbReference>
<organism evidence="2 3">
    <name type="scientific">Fontibacillus phaseoli</name>
    <dbReference type="NCBI Taxonomy" id="1416533"/>
    <lineage>
        <taxon>Bacteria</taxon>
        <taxon>Bacillati</taxon>
        <taxon>Bacillota</taxon>
        <taxon>Bacilli</taxon>
        <taxon>Bacillales</taxon>
        <taxon>Paenibacillaceae</taxon>
        <taxon>Fontibacillus</taxon>
    </lineage>
</organism>
<dbReference type="InterPro" id="IPR009793">
    <property type="entry name" value="DUF1361"/>
</dbReference>
<feature type="transmembrane region" description="Helical" evidence="1">
    <location>
        <begin position="214"/>
        <end position="235"/>
    </location>
</feature>
<keyword evidence="1" id="KW-0812">Transmembrane</keyword>
<dbReference type="EMBL" id="QPJW01000004">
    <property type="protein sequence ID" value="RCX19739.1"/>
    <property type="molecule type" value="Genomic_DNA"/>
</dbReference>
<reference evidence="2 3" key="1">
    <citation type="submission" date="2018-07" db="EMBL/GenBank/DDBJ databases">
        <title>Genomic Encyclopedia of Type Strains, Phase III (KMG-III): the genomes of soil and plant-associated and newly described type strains.</title>
        <authorList>
            <person name="Whitman W."/>
        </authorList>
    </citation>
    <scope>NUCLEOTIDE SEQUENCE [LARGE SCALE GENOMIC DNA]</scope>
    <source>
        <strain evidence="2 3">CECT 8333</strain>
    </source>
</reference>
<evidence type="ECO:0000256" key="1">
    <source>
        <dbReference type="SAM" id="Phobius"/>
    </source>
</evidence>
<keyword evidence="3" id="KW-1185">Reference proteome</keyword>
<feature type="transmembrane region" description="Helical" evidence="1">
    <location>
        <begin position="80"/>
        <end position="100"/>
    </location>
</feature>
<protein>
    <submittedName>
        <fullName evidence="2">Putative membrane protein</fullName>
    </submittedName>
</protein>
<proteinExistence type="predicted"/>
<comment type="caution">
    <text evidence="2">The sequence shown here is derived from an EMBL/GenBank/DDBJ whole genome shotgun (WGS) entry which is preliminary data.</text>
</comment>
<feature type="transmembrane region" description="Helical" evidence="1">
    <location>
        <begin position="156"/>
        <end position="179"/>
    </location>
</feature>
<accession>A0A369BDV2</accession>
<keyword evidence="1" id="KW-0472">Membrane</keyword>
<feature type="transmembrane region" description="Helical" evidence="1">
    <location>
        <begin position="128"/>
        <end position="149"/>
    </location>
</feature>